<dbReference type="PANTHER" id="PTHR10030">
    <property type="entry name" value="ALPHA-L-FUCOSIDASE"/>
    <property type="match status" value="1"/>
</dbReference>
<feature type="signal peptide" evidence="6">
    <location>
        <begin position="1"/>
        <end position="21"/>
    </location>
</feature>
<dbReference type="Pfam" id="PF01120">
    <property type="entry name" value="Alpha_L_fucos"/>
    <property type="match status" value="1"/>
</dbReference>
<evidence type="ECO:0000259" key="7">
    <source>
        <dbReference type="Pfam" id="PF01120"/>
    </source>
</evidence>
<name>A0ABV0C0Q5_9SPHI</name>
<dbReference type="RefSeq" id="WP_346583493.1">
    <property type="nucleotide sequence ID" value="NZ_JBDJNQ010000021.1"/>
</dbReference>
<dbReference type="EC" id="3.2.1.51" evidence="2"/>
<dbReference type="InterPro" id="IPR057739">
    <property type="entry name" value="Glyco_hydro_29_N"/>
</dbReference>
<feature type="chain" id="PRO_5046160210" description="alpha-L-fucosidase" evidence="6">
    <location>
        <begin position="22"/>
        <end position="349"/>
    </location>
</feature>
<dbReference type="EMBL" id="JBDJNQ010000021">
    <property type="protein sequence ID" value="MEN5380610.1"/>
    <property type="molecule type" value="Genomic_DNA"/>
</dbReference>
<reference evidence="8 9" key="1">
    <citation type="submission" date="2024-04" db="EMBL/GenBank/DDBJ databases">
        <title>WGS of bacteria from Torrens River.</title>
        <authorList>
            <person name="Wyrsch E.R."/>
            <person name="Drigo B."/>
        </authorList>
    </citation>
    <scope>NUCLEOTIDE SEQUENCE [LARGE SCALE GENOMIC DNA]</scope>
    <source>
        <strain evidence="8 9">TWI391</strain>
    </source>
</reference>
<dbReference type="Gene3D" id="3.20.20.80">
    <property type="entry name" value="Glycosidases"/>
    <property type="match status" value="1"/>
</dbReference>
<keyword evidence="9" id="KW-1185">Reference proteome</keyword>
<dbReference type="InterPro" id="IPR017853">
    <property type="entry name" value="GH"/>
</dbReference>
<organism evidence="8 9">
    <name type="scientific">Sphingobacterium kitahiroshimense</name>
    <dbReference type="NCBI Taxonomy" id="470446"/>
    <lineage>
        <taxon>Bacteria</taxon>
        <taxon>Pseudomonadati</taxon>
        <taxon>Bacteroidota</taxon>
        <taxon>Sphingobacteriia</taxon>
        <taxon>Sphingobacteriales</taxon>
        <taxon>Sphingobacteriaceae</taxon>
        <taxon>Sphingobacterium</taxon>
    </lineage>
</organism>
<accession>A0ABV0C0Q5</accession>
<dbReference type="PANTHER" id="PTHR10030:SF37">
    <property type="entry name" value="ALPHA-L-FUCOSIDASE-RELATED"/>
    <property type="match status" value="1"/>
</dbReference>
<evidence type="ECO:0000256" key="6">
    <source>
        <dbReference type="SAM" id="SignalP"/>
    </source>
</evidence>
<keyword evidence="5" id="KW-0326">Glycosidase</keyword>
<dbReference type="SMART" id="SM00812">
    <property type="entry name" value="Alpha_L_fucos"/>
    <property type="match status" value="1"/>
</dbReference>
<keyword evidence="3 6" id="KW-0732">Signal</keyword>
<keyword evidence="4" id="KW-0378">Hydrolase</keyword>
<proteinExistence type="inferred from homology"/>
<comment type="caution">
    <text evidence="8">The sequence shown here is derived from an EMBL/GenBank/DDBJ whole genome shotgun (WGS) entry which is preliminary data.</text>
</comment>
<evidence type="ECO:0000256" key="2">
    <source>
        <dbReference type="ARBA" id="ARBA00012662"/>
    </source>
</evidence>
<sequence length="349" mass="40324">MINKKNILVLMLLAIGSYTFGQSKLHVPVSSTQPSKYQLEQIKRKYGMFIHFGINTFHNEEWTDGSKPTSSYNPTTIDAEQWVATAKNSGMKYIILVAKHHDGFCLWDSKYTEYDVANSGNKTNVVEAIAKECEKQGIRLGLYYSLWDRKENGDVKNVKADFAYNKYMLDQINELLEMAQKHTKVVELWLDGGWEKENYRWPIQQLYSNVKERAPQCQVGVNWTIGSPKNVDQHPVLPIDQEEYFPIRYFPSDFRLGDPYLPKDPDPKLFVNQGQVYYMPFETTVVLGKRWFYHTDDNTPRPVAELADLYHKATAQDNILILNVGPNREGRVKDTDVDVLQKLKVNLGL</sequence>
<gene>
    <name evidence="8" type="ORF">ABE541_25340</name>
</gene>
<evidence type="ECO:0000313" key="8">
    <source>
        <dbReference type="EMBL" id="MEN5380610.1"/>
    </source>
</evidence>
<feature type="domain" description="Glycoside hydrolase family 29 N-terminal" evidence="7">
    <location>
        <begin position="43"/>
        <end position="343"/>
    </location>
</feature>
<evidence type="ECO:0000256" key="3">
    <source>
        <dbReference type="ARBA" id="ARBA00022729"/>
    </source>
</evidence>
<evidence type="ECO:0000313" key="9">
    <source>
        <dbReference type="Proteomes" id="UP001409291"/>
    </source>
</evidence>
<dbReference type="Proteomes" id="UP001409291">
    <property type="component" value="Unassembled WGS sequence"/>
</dbReference>
<evidence type="ECO:0000256" key="5">
    <source>
        <dbReference type="ARBA" id="ARBA00023295"/>
    </source>
</evidence>
<protein>
    <recommendedName>
        <fullName evidence="2">alpha-L-fucosidase</fullName>
        <ecNumber evidence="2">3.2.1.51</ecNumber>
    </recommendedName>
</protein>
<evidence type="ECO:0000256" key="1">
    <source>
        <dbReference type="ARBA" id="ARBA00007951"/>
    </source>
</evidence>
<evidence type="ECO:0000256" key="4">
    <source>
        <dbReference type="ARBA" id="ARBA00022801"/>
    </source>
</evidence>
<dbReference type="InterPro" id="IPR000933">
    <property type="entry name" value="Glyco_hydro_29"/>
</dbReference>
<dbReference type="SUPFAM" id="SSF51445">
    <property type="entry name" value="(Trans)glycosidases"/>
    <property type="match status" value="1"/>
</dbReference>
<comment type="similarity">
    <text evidence="1">Belongs to the glycosyl hydrolase 29 family.</text>
</comment>